<proteinExistence type="predicted"/>
<dbReference type="Proteomes" id="UP000663868">
    <property type="component" value="Unassembled WGS sequence"/>
</dbReference>
<organism evidence="2 3">
    <name type="scientific">Adineta steineri</name>
    <dbReference type="NCBI Taxonomy" id="433720"/>
    <lineage>
        <taxon>Eukaryota</taxon>
        <taxon>Metazoa</taxon>
        <taxon>Spiralia</taxon>
        <taxon>Gnathifera</taxon>
        <taxon>Rotifera</taxon>
        <taxon>Eurotatoria</taxon>
        <taxon>Bdelloidea</taxon>
        <taxon>Adinetida</taxon>
        <taxon>Adinetidae</taxon>
        <taxon>Adineta</taxon>
    </lineage>
</organism>
<gene>
    <name evidence="2" type="ORF">KXQ929_LOCUS51928</name>
</gene>
<feature type="region of interest" description="Disordered" evidence="1">
    <location>
        <begin position="45"/>
        <end position="69"/>
    </location>
</feature>
<reference evidence="2" key="1">
    <citation type="submission" date="2021-02" db="EMBL/GenBank/DDBJ databases">
        <authorList>
            <person name="Nowell W R."/>
        </authorList>
    </citation>
    <scope>NUCLEOTIDE SEQUENCE</scope>
</reference>
<feature type="compositionally biased region" description="Polar residues" evidence="1">
    <location>
        <begin position="54"/>
        <end position="69"/>
    </location>
</feature>
<evidence type="ECO:0000256" key="1">
    <source>
        <dbReference type="SAM" id="MobiDB-lite"/>
    </source>
</evidence>
<dbReference type="AlphaFoldDB" id="A0A820Q881"/>
<protein>
    <submittedName>
        <fullName evidence="2">Uncharacterized protein</fullName>
    </submittedName>
</protein>
<dbReference type="EMBL" id="CAJOBB010026535">
    <property type="protein sequence ID" value="CAF4416644.1"/>
    <property type="molecule type" value="Genomic_DNA"/>
</dbReference>
<evidence type="ECO:0000313" key="3">
    <source>
        <dbReference type="Proteomes" id="UP000663868"/>
    </source>
</evidence>
<feature type="non-terminal residue" evidence="2">
    <location>
        <position position="69"/>
    </location>
</feature>
<evidence type="ECO:0000313" key="2">
    <source>
        <dbReference type="EMBL" id="CAF4416644.1"/>
    </source>
</evidence>
<sequence>MNTYRNASNSFCSTPVSFSEIHLNGQQQPQQQPQQQTQHYSLLNLSSPAGVGSLTPTPITNPNQSISKR</sequence>
<name>A0A820Q881_9BILA</name>
<comment type="caution">
    <text evidence="2">The sequence shown here is derived from an EMBL/GenBank/DDBJ whole genome shotgun (WGS) entry which is preliminary data.</text>
</comment>
<accession>A0A820Q881</accession>